<evidence type="ECO:0000313" key="3">
    <source>
        <dbReference type="EMBL" id="KAF4741582.1"/>
    </source>
</evidence>
<evidence type="ECO:0000256" key="1">
    <source>
        <dbReference type="SAM" id="MobiDB-lite"/>
    </source>
</evidence>
<sequence>GDFEFDECILFELDSLGFPRDSTVDSLMAGRRNHATTAYNLLSAKRYREEQPLCSIAPEFRIPPRVFEVKVEEPSLWSRKFAITRVGQALVSPRWQGKAPPPTEEFRLRSGVEDAGKPPVQALSLTHLTSDKGEGDEEDNPADGGDDRSRP</sequence>
<feature type="region of interest" description="Disordered" evidence="1">
    <location>
        <begin position="93"/>
        <end position="151"/>
    </location>
</feature>
<feature type="domain" description="UBA" evidence="2">
    <location>
        <begin position="4"/>
        <end position="44"/>
    </location>
</feature>
<dbReference type="Proteomes" id="UP000574390">
    <property type="component" value="Unassembled WGS sequence"/>
</dbReference>
<gene>
    <name evidence="3" type="ORF">FOZ62_031666</name>
</gene>
<evidence type="ECO:0000259" key="2">
    <source>
        <dbReference type="PROSITE" id="PS50030"/>
    </source>
</evidence>
<accession>A0A7J6T9Z5</accession>
<name>A0A7J6T9Z5_PEROL</name>
<proteinExistence type="predicted"/>
<feature type="non-terminal residue" evidence="3">
    <location>
        <position position="151"/>
    </location>
</feature>
<reference evidence="3 4" key="1">
    <citation type="submission" date="2020-04" db="EMBL/GenBank/DDBJ databases">
        <title>Perkinsus olseni comparative genomics.</title>
        <authorList>
            <person name="Bogema D.R."/>
        </authorList>
    </citation>
    <scope>NUCLEOTIDE SEQUENCE [LARGE SCALE GENOMIC DNA]</scope>
    <source>
        <strain evidence="3">ATCC PRA-205</strain>
    </source>
</reference>
<dbReference type="InterPro" id="IPR015940">
    <property type="entry name" value="UBA"/>
</dbReference>
<evidence type="ECO:0000313" key="4">
    <source>
        <dbReference type="Proteomes" id="UP000574390"/>
    </source>
</evidence>
<protein>
    <recommendedName>
        <fullName evidence="2">UBA domain-containing protein</fullName>
    </recommendedName>
</protein>
<organism evidence="3 4">
    <name type="scientific">Perkinsus olseni</name>
    <name type="common">Perkinsus atlanticus</name>
    <dbReference type="NCBI Taxonomy" id="32597"/>
    <lineage>
        <taxon>Eukaryota</taxon>
        <taxon>Sar</taxon>
        <taxon>Alveolata</taxon>
        <taxon>Perkinsozoa</taxon>
        <taxon>Perkinsea</taxon>
        <taxon>Perkinsida</taxon>
        <taxon>Perkinsidae</taxon>
        <taxon>Perkinsus</taxon>
    </lineage>
</organism>
<dbReference type="EMBL" id="JABANM010009040">
    <property type="protein sequence ID" value="KAF4741582.1"/>
    <property type="molecule type" value="Genomic_DNA"/>
</dbReference>
<dbReference type="PROSITE" id="PS50030">
    <property type="entry name" value="UBA"/>
    <property type="match status" value="1"/>
</dbReference>
<dbReference type="AlphaFoldDB" id="A0A7J6T9Z5"/>
<feature type="compositionally biased region" description="Basic and acidic residues" evidence="1">
    <location>
        <begin position="104"/>
        <end position="116"/>
    </location>
</feature>
<comment type="caution">
    <text evidence="3">The sequence shown here is derived from an EMBL/GenBank/DDBJ whole genome shotgun (WGS) entry which is preliminary data.</text>
</comment>